<dbReference type="Pfam" id="PF00078">
    <property type="entry name" value="RVT_1"/>
    <property type="match status" value="1"/>
</dbReference>
<dbReference type="EMBL" id="BFEA01000121">
    <property type="protein sequence ID" value="GBG69830.1"/>
    <property type="molecule type" value="Genomic_DNA"/>
</dbReference>
<dbReference type="PANTHER" id="PTHR24559">
    <property type="entry name" value="TRANSPOSON TY3-I GAG-POL POLYPROTEIN"/>
    <property type="match status" value="1"/>
</dbReference>
<evidence type="ECO:0000259" key="1">
    <source>
        <dbReference type="PROSITE" id="PS50878"/>
    </source>
</evidence>
<comment type="caution">
    <text evidence="2">The sequence shown here is derived from an EMBL/GenBank/DDBJ whole genome shotgun (WGS) entry which is preliminary data.</text>
</comment>
<dbReference type="Gramene" id="GBG69830">
    <property type="protein sequence ID" value="GBG69830"/>
    <property type="gene ID" value="CBR_g4659"/>
</dbReference>
<dbReference type="InterPro" id="IPR043502">
    <property type="entry name" value="DNA/RNA_pol_sf"/>
</dbReference>
<dbReference type="AlphaFoldDB" id="A0A388KIF3"/>
<dbReference type="PANTHER" id="PTHR24559:SF444">
    <property type="entry name" value="REVERSE TRANSCRIPTASE DOMAIN-CONTAINING PROTEIN"/>
    <property type="match status" value="1"/>
</dbReference>
<evidence type="ECO:0000313" key="3">
    <source>
        <dbReference type="Proteomes" id="UP000265515"/>
    </source>
</evidence>
<feature type="domain" description="Reverse transcriptase" evidence="1">
    <location>
        <begin position="1"/>
        <end position="67"/>
    </location>
</feature>
<proteinExistence type="predicted"/>
<dbReference type="OrthoDB" id="997466at2759"/>
<dbReference type="Gene3D" id="3.30.70.270">
    <property type="match status" value="1"/>
</dbReference>
<dbReference type="InterPro" id="IPR043128">
    <property type="entry name" value="Rev_trsase/Diguanyl_cyclase"/>
</dbReference>
<keyword evidence="3" id="KW-1185">Reference proteome</keyword>
<organism evidence="2 3">
    <name type="scientific">Chara braunii</name>
    <name type="common">Braun's stonewort</name>
    <dbReference type="NCBI Taxonomy" id="69332"/>
    <lineage>
        <taxon>Eukaryota</taxon>
        <taxon>Viridiplantae</taxon>
        <taxon>Streptophyta</taxon>
        <taxon>Charophyceae</taxon>
        <taxon>Charales</taxon>
        <taxon>Characeae</taxon>
        <taxon>Chara</taxon>
    </lineage>
</organism>
<accession>A0A388KIF3</accession>
<dbReference type="InterPro" id="IPR000477">
    <property type="entry name" value="RT_dom"/>
</dbReference>
<name>A0A388KIF3_CHABU</name>
<reference evidence="2 3" key="1">
    <citation type="journal article" date="2018" name="Cell">
        <title>The Chara Genome: Secondary Complexity and Implications for Plant Terrestrialization.</title>
        <authorList>
            <person name="Nishiyama T."/>
            <person name="Sakayama H."/>
            <person name="Vries J.D."/>
            <person name="Buschmann H."/>
            <person name="Saint-Marcoux D."/>
            <person name="Ullrich K.K."/>
            <person name="Haas F.B."/>
            <person name="Vanderstraeten L."/>
            <person name="Becker D."/>
            <person name="Lang D."/>
            <person name="Vosolsobe S."/>
            <person name="Rombauts S."/>
            <person name="Wilhelmsson P.K.I."/>
            <person name="Janitza P."/>
            <person name="Kern R."/>
            <person name="Heyl A."/>
            <person name="Rumpler F."/>
            <person name="Villalobos L.I.A.C."/>
            <person name="Clay J.M."/>
            <person name="Skokan R."/>
            <person name="Toyoda A."/>
            <person name="Suzuki Y."/>
            <person name="Kagoshima H."/>
            <person name="Schijlen E."/>
            <person name="Tajeshwar N."/>
            <person name="Catarino B."/>
            <person name="Hetherington A.J."/>
            <person name="Saltykova A."/>
            <person name="Bonnot C."/>
            <person name="Breuninger H."/>
            <person name="Symeonidi A."/>
            <person name="Radhakrishnan G.V."/>
            <person name="Van Nieuwerburgh F."/>
            <person name="Deforce D."/>
            <person name="Chang C."/>
            <person name="Karol K.G."/>
            <person name="Hedrich R."/>
            <person name="Ulvskov P."/>
            <person name="Glockner G."/>
            <person name="Delwiche C.F."/>
            <person name="Petrasek J."/>
            <person name="Van de Peer Y."/>
            <person name="Friml J."/>
            <person name="Beilby M."/>
            <person name="Dolan L."/>
            <person name="Kohara Y."/>
            <person name="Sugano S."/>
            <person name="Fujiyama A."/>
            <person name="Delaux P.-M."/>
            <person name="Quint M."/>
            <person name="TheiBen G."/>
            <person name="Hagemann M."/>
            <person name="Harholt J."/>
            <person name="Dunand C."/>
            <person name="Zachgo S."/>
            <person name="Langdale J."/>
            <person name="Maumus F."/>
            <person name="Straeten D.V.D."/>
            <person name="Gould S.B."/>
            <person name="Rensing S.A."/>
        </authorList>
    </citation>
    <scope>NUCLEOTIDE SEQUENCE [LARGE SCALE GENOMIC DNA]</scope>
    <source>
        <strain evidence="2 3">S276</strain>
    </source>
</reference>
<sequence length="255" mass="28043">MNSIFHEYLDKFIVVYLNDILIFRKIEEEHAEHFKIVLGLLRQHQYKVNLEKCEFGRTKILYLGHEISTDGLRSDDAKICSLGEAAKALKNVKGQEPPRGMAVGEDPPHDRRDDLLGSMQGTGNEAILGVTRSSETEVEVVNELIATTEVNRQVKVAISMEGVNVVTLPGSSSLSHPAPSAVPGRGDPKAPCPQILASCPVAASHVTASFRTYKRFRLDNRFSTVLKILPPLPPPARQHSAINKISGISIHNLIL</sequence>
<dbReference type="SUPFAM" id="SSF56672">
    <property type="entry name" value="DNA/RNA polymerases"/>
    <property type="match status" value="1"/>
</dbReference>
<evidence type="ECO:0000313" key="2">
    <source>
        <dbReference type="EMBL" id="GBG69830.1"/>
    </source>
</evidence>
<protein>
    <recommendedName>
        <fullName evidence="1">Reverse transcriptase domain-containing protein</fullName>
    </recommendedName>
</protein>
<dbReference type="InterPro" id="IPR053134">
    <property type="entry name" value="RNA-dir_DNA_polymerase"/>
</dbReference>
<dbReference type="PROSITE" id="PS50878">
    <property type="entry name" value="RT_POL"/>
    <property type="match status" value="1"/>
</dbReference>
<dbReference type="Proteomes" id="UP000265515">
    <property type="component" value="Unassembled WGS sequence"/>
</dbReference>
<gene>
    <name evidence="2" type="ORF">CBR_g4659</name>
</gene>